<organism evidence="1 2">
    <name type="scientific">Imshaugia aleurites</name>
    <dbReference type="NCBI Taxonomy" id="172621"/>
    <lineage>
        <taxon>Eukaryota</taxon>
        <taxon>Fungi</taxon>
        <taxon>Dikarya</taxon>
        <taxon>Ascomycota</taxon>
        <taxon>Pezizomycotina</taxon>
        <taxon>Lecanoromycetes</taxon>
        <taxon>OSLEUM clade</taxon>
        <taxon>Lecanoromycetidae</taxon>
        <taxon>Lecanorales</taxon>
        <taxon>Lecanorineae</taxon>
        <taxon>Parmeliaceae</taxon>
        <taxon>Imshaugia</taxon>
    </lineage>
</organism>
<proteinExistence type="predicted"/>
<reference evidence="1" key="1">
    <citation type="submission" date="2021-03" db="EMBL/GenBank/DDBJ databases">
        <authorList>
            <person name="Tagirdzhanova G."/>
        </authorList>
    </citation>
    <scope>NUCLEOTIDE SEQUENCE</scope>
</reference>
<dbReference type="AlphaFoldDB" id="A0A8H3J3T2"/>
<protein>
    <submittedName>
        <fullName evidence="1">Uncharacterized protein</fullName>
    </submittedName>
</protein>
<sequence length="323" mass="37244">MTSPPTPQQDSSASSLMWPVDYILNSDYSPLRIEKQLPEDHWRDAFEDLLALEANGEMISLESRRTEKDMAVKIIYRKASNTIYAINRNLRTFAGNRKRLLELRKNTGSEGDARRICWVDDMGLPENRSDVDRQIKTYKLLTQAVERQKHWSASQNKHRGQWIASLISSGVLPGWSSRLESNSWLGEPRMFMQKLTVPRSERDEKDSFAFTDNGLYLRFRVKEPLQKIVHSEARRRSDFVIVNDHDLKNSSSDSVRSRQNLIAQTTTSERILLADGSIATKVVLTNHARNGREEKIEIIEDAAKVLEEVEKARNLMRGRSICW</sequence>
<gene>
    <name evidence="1" type="ORF">IMSHALPRED_001735</name>
</gene>
<dbReference type="OrthoDB" id="4586300at2759"/>
<dbReference type="EMBL" id="CAJPDT010000127">
    <property type="protein sequence ID" value="CAF9940064.1"/>
    <property type="molecule type" value="Genomic_DNA"/>
</dbReference>
<evidence type="ECO:0000313" key="2">
    <source>
        <dbReference type="Proteomes" id="UP000664534"/>
    </source>
</evidence>
<keyword evidence="2" id="KW-1185">Reference proteome</keyword>
<comment type="caution">
    <text evidence="1">The sequence shown here is derived from an EMBL/GenBank/DDBJ whole genome shotgun (WGS) entry which is preliminary data.</text>
</comment>
<accession>A0A8H3J3T2</accession>
<dbReference type="Proteomes" id="UP000664534">
    <property type="component" value="Unassembled WGS sequence"/>
</dbReference>
<name>A0A8H3J3T2_9LECA</name>
<evidence type="ECO:0000313" key="1">
    <source>
        <dbReference type="EMBL" id="CAF9940064.1"/>
    </source>
</evidence>